<dbReference type="EMBL" id="CP003364">
    <property type="protein sequence ID" value="AGA29754.1"/>
    <property type="molecule type" value="Genomic_DNA"/>
</dbReference>
<evidence type="ECO:0000259" key="1">
    <source>
        <dbReference type="Pfam" id="PF12867"/>
    </source>
</evidence>
<dbReference type="InterPro" id="IPR034660">
    <property type="entry name" value="DinB/YfiT-like"/>
</dbReference>
<dbReference type="Proteomes" id="UP000010798">
    <property type="component" value="Chromosome"/>
</dbReference>
<dbReference type="OrthoDB" id="267642at2"/>
<reference evidence="2 3" key="1">
    <citation type="submission" date="2012-02" db="EMBL/GenBank/DDBJ databases">
        <title>Complete sequence of chromosome of Singulisphaera acidiphila DSM 18658.</title>
        <authorList>
            <consortium name="US DOE Joint Genome Institute (JGI-PGF)"/>
            <person name="Lucas S."/>
            <person name="Copeland A."/>
            <person name="Lapidus A."/>
            <person name="Glavina del Rio T."/>
            <person name="Dalin E."/>
            <person name="Tice H."/>
            <person name="Bruce D."/>
            <person name="Goodwin L."/>
            <person name="Pitluck S."/>
            <person name="Peters L."/>
            <person name="Ovchinnikova G."/>
            <person name="Chertkov O."/>
            <person name="Kyrpides N."/>
            <person name="Mavromatis K."/>
            <person name="Ivanova N."/>
            <person name="Brettin T."/>
            <person name="Detter J.C."/>
            <person name="Han C."/>
            <person name="Larimer F."/>
            <person name="Land M."/>
            <person name="Hauser L."/>
            <person name="Markowitz V."/>
            <person name="Cheng J.-F."/>
            <person name="Hugenholtz P."/>
            <person name="Woyke T."/>
            <person name="Wu D."/>
            <person name="Tindall B."/>
            <person name="Pomrenke H."/>
            <person name="Brambilla E."/>
            <person name="Klenk H.-P."/>
            <person name="Eisen J.A."/>
        </authorList>
    </citation>
    <scope>NUCLEOTIDE SEQUENCE [LARGE SCALE GENOMIC DNA]</scope>
    <source>
        <strain evidence="3">ATCC BAA-1392 / DSM 18658 / VKM B-2454 / MOB10</strain>
    </source>
</reference>
<name>L0DK38_SINAD</name>
<feature type="domain" description="DinB-like" evidence="1">
    <location>
        <begin position="17"/>
        <end position="149"/>
    </location>
</feature>
<dbReference type="SUPFAM" id="SSF109854">
    <property type="entry name" value="DinB/YfiT-like putative metalloenzymes"/>
    <property type="match status" value="1"/>
</dbReference>
<dbReference type="AlphaFoldDB" id="L0DK38"/>
<sequence>MNAKDVINHTFGHSDRVLKYYINDLEDAELQLVPLDGMNCIAWQLGHLISSERGMVEGIKPGSCPPLPAGFDENHGKNKGQTDNSANYLSKNEYIALIDAQREATKAVLESLSESDLDAPAPERMQRLCPTVGSVMLLVGNHALMHVGQFVAVRRKLNKPVVI</sequence>
<dbReference type="Pfam" id="PF12867">
    <property type="entry name" value="DinB_2"/>
    <property type="match status" value="1"/>
</dbReference>
<dbReference type="InterPro" id="IPR024775">
    <property type="entry name" value="DinB-like"/>
</dbReference>
<proteinExistence type="predicted"/>
<dbReference type="RefSeq" id="WP_015248852.1">
    <property type="nucleotide sequence ID" value="NC_019892.1"/>
</dbReference>
<accession>L0DK38</accession>
<organism evidence="2 3">
    <name type="scientific">Singulisphaera acidiphila (strain ATCC BAA-1392 / DSM 18658 / VKM B-2454 / MOB10)</name>
    <dbReference type="NCBI Taxonomy" id="886293"/>
    <lineage>
        <taxon>Bacteria</taxon>
        <taxon>Pseudomonadati</taxon>
        <taxon>Planctomycetota</taxon>
        <taxon>Planctomycetia</taxon>
        <taxon>Isosphaerales</taxon>
        <taxon>Isosphaeraceae</taxon>
        <taxon>Singulisphaera</taxon>
    </lineage>
</organism>
<protein>
    <recommendedName>
        <fullName evidence="1">DinB-like domain-containing protein</fullName>
    </recommendedName>
</protein>
<dbReference type="eggNOG" id="COG2318">
    <property type="taxonomic scope" value="Bacteria"/>
</dbReference>
<dbReference type="STRING" id="886293.Sinac_5621"/>
<dbReference type="Gene3D" id="1.20.120.450">
    <property type="entry name" value="dinb family like domain"/>
    <property type="match status" value="1"/>
</dbReference>
<dbReference type="KEGG" id="saci:Sinac_5621"/>
<gene>
    <name evidence="2" type="ordered locus">Sinac_5621</name>
</gene>
<evidence type="ECO:0000313" key="2">
    <source>
        <dbReference type="EMBL" id="AGA29754.1"/>
    </source>
</evidence>
<dbReference type="HOGENOM" id="CLU_1625545_0_0_0"/>
<keyword evidence="3" id="KW-1185">Reference proteome</keyword>
<evidence type="ECO:0000313" key="3">
    <source>
        <dbReference type="Proteomes" id="UP000010798"/>
    </source>
</evidence>